<dbReference type="InterPro" id="IPR027463">
    <property type="entry name" value="AcrB_DN_DC_subdom"/>
</dbReference>
<dbReference type="GO" id="GO:0042910">
    <property type="term" value="F:xenobiotic transmembrane transporter activity"/>
    <property type="evidence" value="ECO:0007669"/>
    <property type="project" value="TreeGrafter"/>
</dbReference>
<dbReference type="Gene3D" id="3.30.2090.10">
    <property type="entry name" value="Multidrug efflux transporter AcrB TolC docking domain, DN and DC subdomains"/>
    <property type="match status" value="2"/>
</dbReference>
<dbReference type="Pfam" id="PF00873">
    <property type="entry name" value="ACR_tran"/>
    <property type="match status" value="1"/>
</dbReference>
<keyword evidence="1" id="KW-0812">Transmembrane</keyword>
<evidence type="ECO:0000313" key="2">
    <source>
        <dbReference type="EMBL" id="HIX61627.1"/>
    </source>
</evidence>
<gene>
    <name evidence="2" type="ORF">H9854_05280</name>
</gene>
<dbReference type="PRINTS" id="PR00702">
    <property type="entry name" value="ACRIFLAVINRP"/>
</dbReference>
<dbReference type="Gene3D" id="3.30.70.1440">
    <property type="entry name" value="Multidrug efflux transporter AcrB pore domain"/>
    <property type="match status" value="1"/>
</dbReference>
<dbReference type="EMBL" id="DXFC01000157">
    <property type="protein sequence ID" value="HIX61627.1"/>
    <property type="molecule type" value="Genomic_DNA"/>
</dbReference>
<proteinExistence type="predicted"/>
<dbReference type="InterPro" id="IPR001036">
    <property type="entry name" value="Acrflvin-R"/>
</dbReference>
<reference evidence="2" key="1">
    <citation type="journal article" date="2021" name="PeerJ">
        <title>Extensive microbial diversity within the chicken gut microbiome revealed by metagenomics and culture.</title>
        <authorList>
            <person name="Gilroy R."/>
            <person name="Ravi A."/>
            <person name="Getino M."/>
            <person name="Pursley I."/>
            <person name="Horton D.L."/>
            <person name="Alikhan N.F."/>
            <person name="Baker D."/>
            <person name="Gharbi K."/>
            <person name="Hall N."/>
            <person name="Watson M."/>
            <person name="Adriaenssens E.M."/>
            <person name="Foster-Nyarko E."/>
            <person name="Jarju S."/>
            <person name="Secka A."/>
            <person name="Antonio M."/>
            <person name="Oren A."/>
            <person name="Chaudhuri R.R."/>
            <person name="La Ragione R."/>
            <person name="Hildebrand F."/>
            <person name="Pallen M.J."/>
        </authorList>
    </citation>
    <scope>NUCLEOTIDE SEQUENCE</scope>
    <source>
        <strain evidence="2">1193</strain>
    </source>
</reference>
<dbReference type="SUPFAM" id="SSF82693">
    <property type="entry name" value="Multidrug efflux transporter AcrB pore domain, PN1, PN2, PC1 and PC2 subdomains"/>
    <property type="match status" value="2"/>
</dbReference>
<evidence type="ECO:0000256" key="1">
    <source>
        <dbReference type="SAM" id="Phobius"/>
    </source>
</evidence>
<feature type="transmembrane region" description="Helical" evidence="1">
    <location>
        <begin position="429"/>
        <end position="450"/>
    </location>
</feature>
<evidence type="ECO:0000313" key="3">
    <source>
        <dbReference type="Proteomes" id="UP000824248"/>
    </source>
</evidence>
<feature type="non-terminal residue" evidence="2">
    <location>
        <position position="789"/>
    </location>
</feature>
<dbReference type="Proteomes" id="UP000824248">
    <property type="component" value="Unassembled WGS sequence"/>
</dbReference>
<feature type="transmembrane region" description="Helical" evidence="1">
    <location>
        <begin position="332"/>
        <end position="351"/>
    </location>
</feature>
<dbReference type="GO" id="GO:0005886">
    <property type="term" value="C:plasma membrane"/>
    <property type="evidence" value="ECO:0007669"/>
    <property type="project" value="TreeGrafter"/>
</dbReference>
<accession>A0A9D2B4X7</accession>
<protein>
    <submittedName>
        <fullName evidence="2">Efflux RND transporter permease subunit</fullName>
    </submittedName>
</protein>
<keyword evidence="1" id="KW-1133">Transmembrane helix</keyword>
<dbReference type="AlphaFoldDB" id="A0A9D2B4X7"/>
<dbReference type="SUPFAM" id="SSF82866">
    <property type="entry name" value="Multidrug efflux transporter AcrB transmembrane domain"/>
    <property type="match status" value="1"/>
</dbReference>
<keyword evidence="1" id="KW-0472">Membrane</keyword>
<dbReference type="Gene3D" id="1.20.1640.10">
    <property type="entry name" value="Multidrug efflux transporter AcrB transmembrane domain"/>
    <property type="match status" value="2"/>
</dbReference>
<dbReference type="Gene3D" id="3.30.70.1320">
    <property type="entry name" value="Multidrug efflux transporter AcrB pore domain like"/>
    <property type="match status" value="1"/>
</dbReference>
<reference evidence="2" key="2">
    <citation type="submission" date="2021-04" db="EMBL/GenBank/DDBJ databases">
        <authorList>
            <person name="Gilroy R."/>
        </authorList>
    </citation>
    <scope>NUCLEOTIDE SEQUENCE</scope>
    <source>
        <strain evidence="2">1193</strain>
    </source>
</reference>
<comment type="caution">
    <text evidence="2">The sequence shown here is derived from an EMBL/GenBank/DDBJ whole genome shotgun (WGS) entry which is preliminary data.</text>
</comment>
<name>A0A9D2B4X7_9GAMM</name>
<dbReference type="PANTHER" id="PTHR32063:SF33">
    <property type="entry name" value="RND SUPERFAMILY EFFLUX PUMP PERMEASE COMPONENT"/>
    <property type="match status" value="1"/>
</dbReference>
<sequence>MMRRGPIAWMVHHGVAPNLLMVLLLAGGLLASLAIKKEVFPEFELEIVNVAVTYSGATPEEVERSLLLPMEAALANVDGIDEMRATANEGVGSVSLRLVDGVDVMRVYQDVQQAVNAITILPAAADPPRFSIAGRARSVMSLQVHGWIDERLLHEIGEELRAELQASPGISRVELSGNREREIQVLLDAEAIHRHGFDHRSLANRITEEAMDLASGRLTTAEGEWLIRYQGRRDEAQDFAELPIVGTVDGGQLRLGDIARIVDGFAESDREVLYNGAPALSLEVYQIGNQTPMGISDAVHAQLERLRAGLAEGVSLSVSRDTSEIYRDRLDLLLKNAWLGLALVLVLMTLFMEARLAFWVTLGIPTAFLGAMLFLPWLGVSINMISMFAFIIALGIVVDDAIIVGENIHSYREQGHSLRDAAVRGARELAVPISFAILTNIVAFLPLLFLPGFLGMIFAVVPVVVITIFLVSWLEALFILPAHLAHRSGKHKPTPWLRPLGRLRHTLQEGLDRFTHHRFEPFLQRALDQRLLTVSLAVALLMVSLAWAMSGRMGFSLMPRAESDQVQATVTLPVGSPIAEDRRIRDQLLDAAAALSAEADGPRFAASRAQVDGDSLNVRLTIERDSLADWPPSRIARAWREEVGDVIGAQSVRFESDFGGPGAGAALTLSLAHPDGRALEAAATRLADELAEFEGLADIDSGLADGKPKLELRLSAEGLALGLTGADLAAQLRGPLQGVTAIEQFIGRHEISIEVRLPPEERDSLGHLHQLPIRTANGLIVPLSRVAEI</sequence>
<feature type="transmembrane region" description="Helical" evidence="1">
    <location>
        <begin position="456"/>
        <end position="480"/>
    </location>
</feature>
<feature type="transmembrane region" description="Helical" evidence="1">
    <location>
        <begin position="384"/>
        <end position="408"/>
    </location>
</feature>
<feature type="transmembrane region" description="Helical" evidence="1">
    <location>
        <begin position="531"/>
        <end position="550"/>
    </location>
</feature>
<feature type="transmembrane region" description="Helical" evidence="1">
    <location>
        <begin position="358"/>
        <end position="378"/>
    </location>
</feature>
<organism evidence="2 3">
    <name type="scientific">Candidatus Halomonas stercoripullorum</name>
    <dbReference type="NCBI Taxonomy" id="2838617"/>
    <lineage>
        <taxon>Bacteria</taxon>
        <taxon>Pseudomonadati</taxon>
        <taxon>Pseudomonadota</taxon>
        <taxon>Gammaproteobacteria</taxon>
        <taxon>Oceanospirillales</taxon>
        <taxon>Halomonadaceae</taxon>
        <taxon>Halomonas</taxon>
    </lineage>
</organism>
<dbReference type="Gene3D" id="3.30.70.1430">
    <property type="entry name" value="Multidrug efflux transporter AcrB pore domain"/>
    <property type="match status" value="2"/>
</dbReference>
<dbReference type="PANTHER" id="PTHR32063">
    <property type="match status" value="1"/>
</dbReference>
<dbReference type="SUPFAM" id="SSF82714">
    <property type="entry name" value="Multidrug efflux transporter AcrB TolC docking domain, DN and DC subdomains"/>
    <property type="match status" value="2"/>
</dbReference>